<evidence type="ECO:0000313" key="3">
    <source>
        <dbReference type="Proteomes" id="UP000019678"/>
    </source>
</evidence>
<dbReference type="CDD" id="cd00077">
    <property type="entry name" value="HDc"/>
    <property type="match status" value="1"/>
</dbReference>
<dbReference type="PANTHER" id="PTHR11373:SF4">
    <property type="entry name" value="DEOXYNUCLEOSIDE TRIPHOSPHATE TRIPHOSPHOHYDROLASE SAMHD1"/>
    <property type="match status" value="1"/>
</dbReference>
<dbReference type="eggNOG" id="COG3465">
    <property type="taxonomic scope" value="Bacteria"/>
</dbReference>
<dbReference type="SUPFAM" id="SSF109604">
    <property type="entry name" value="HD-domain/PDEase-like"/>
    <property type="match status" value="1"/>
</dbReference>
<evidence type="ECO:0000259" key="1">
    <source>
        <dbReference type="PROSITE" id="PS51831"/>
    </source>
</evidence>
<dbReference type="eggNOG" id="COG1078">
    <property type="taxonomic scope" value="Bacteria"/>
</dbReference>
<dbReference type="Pfam" id="PF01966">
    <property type="entry name" value="HD"/>
    <property type="match status" value="1"/>
</dbReference>
<dbReference type="PROSITE" id="PS51831">
    <property type="entry name" value="HD"/>
    <property type="match status" value="1"/>
</dbReference>
<reference evidence="2 3" key="1">
    <citation type="submission" date="2013-05" db="EMBL/GenBank/DDBJ databases">
        <title>Genome assembly of Chondromyces apiculatus DSM 436.</title>
        <authorList>
            <person name="Sharma G."/>
            <person name="Khatri I."/>
            <person name="Kaur C."/>
            <person name="Mayilraj S."/>
            <person name="Subramanian S."/>
        </authorList>
    </citation>
    <scope>NUCLEOTIDE SEQUENCE [LARGE SCALE GENOMIC DNA]</scope>
    <source>
        <strain evidence="2 3">DSM 436</strain>
    </source>
</reference>
<comment type="caution">
    <text evidence="2">The sequence shown here is derived from an EMBL/GenBank/DDBJ whole genome shotgun (WGS) entry which is preliminary data.</text>
</comment>
<gene>
    <name evidence="2" type="ORF">CAP_5649</name>
</gene>
<dbReference type="Gene3D" id="1.10.3210.10">
    <property type="entry name" value="Hypothetical protein af1432"/>
    <property type="match status" value="1"/>
</dbReference>
<keyword evidence="2" id="KW-0378">Hydrolase</keyword>
<dbReference type="InterPro" id="IPR050135">
    <property type="entry name" value="dGTPase-like"/>
</dbReference>
<dbReference type="STRING" id="1192034.CAP_5649"/>
<dbReference type="EMBL" id="ASRX01000048">
    <property type="protein sequence ID" value="EYF03318.1"/>
    <property type="molecule type" value="Genomic_DNA"/>
</dbReference>
<dbReference type="OrthoDB" id="9803619at2"/>
<dbReference type="Proteomes" id="UP000019678">
    <property type="component" value="Unassembled WGS sequence"/>
</dbReference>
<dbReference type="SMART" id="SM00471">
    <property type="entry name" value="HDc"/>
    <property type="match status" value="1"/>
</dbReference>
<dbReference type="PANTHER" id="PTHR11373">
    <property type="entry name" value="DEOXYNUCLEOSIDE TRIPHOSPHATE TRIPHOSPHOHYDROLASE"/>
    <property type="match status" value="1"/>
</dbReference>
<feature type="domain" description="HD" evidence="1">
    <location>
        <begin position="65"/>
        <end position="189"/>
    </location>
</feature>
<evidence type="ECO:0000313" key="2">
    <source>
        <dbReference type="EMBL" id="EYF03318.1"/>
    </source>
</evidence>
<dbReference type="RefSeq" id="WP_081865297.1">
    <property type="nucleotide sequence ID" value="NZ_ASRX01000048.1"/>
</dbReference>
<organism evidence="2 3">
    <name type="scientific">Chondromyces apiculatus DSM 436</name>
    <dbReference type="NCBI Taxonomy" id="1192034"/>
    <lineage>
        <taxon>Bacteria</taxon>
        <taxon>Pseudomonadati</taxon>
        <taxon>Myxococcota</taxon>
        <taxon>Polyangia</taxon>
        <taxon>Polyangiales</taxon>
        <taxon>Polyangiaceae</taxon>
        <taxon>Chondromyces</taxon>
    </lineage>
</organism>
<sequence>MPSNAGRLLRPYIFRDPVHGDIAFPRNSHGALVRKLIDDELFQRLRSIQQNGVLNLVFPGAEHSRFAHSIGAAHLAGRMYDAACRNSDRDAVQEERELVTIAALLHDVGHGPFSHLLEEILGKNKFHHETLTSRILVEEGSSIASSLRAHDQGLPEKLLPFIEYQKRKPDRWFYALVSSQLDADRLDYTARDAMMCGVLSHRFDRDRLIGALFIGARTPDTAAETGTTREFIVVDDRARDVVENYLHALYHLYQSIYFHHTARAVSWLLNAALRRARELAMASETDRLHLFAPASKPDPLWALMEHGNEVSLSDYMRLDEAHVWSLVQRWRDSNDPTLRDLCDRLKHRRFFKAIDVLTSDFDKLVTLQEEAKDRVRKTFPDLNADYYVRLDQTDRENDKPYRWGQDDSGSDPILLVSKQGSIRPIEDEKRGKSMLDLFDSGFRTQRLIVPEEVREGLPPKLLKGEVEVRRAEFMSTFQDQLDLASMLALMVTKARRLDGRLRVQKLMYLLQQRGAKPLQPFLFQYHHYGPFSAEVADAIKGAVKSKLIDEREESDESGWKRYEYTPAQQAATYAARVDGPTTTLVEQVLTLCEKAHWRTLELAATIDFLQRTDHLEREQAVREALERKPQCANYESQARALLSDLHL</sequence>
<protein>
    <submittedName>
        <fullName evidence="2">DNTP triphosphohydrolase, putative</fullName>
    </submittedName>
</protein>
<dbReference type="InterPro" id="IPR003607">
    <property type="entry name" value="HD/PDEase_dom"/>
</dbReference>
<keyword evidence="3" id="KW-1185">Reference proteome</keyword>
<dbReference type="GO" id="GO:0008832">
    <property type="term" value="F:dGTPase activity"/>
    <property type="evidence" value="ECO:0007669"/>
    <property type="project" value="TreeGrafter"/>
</dbReference>
<dbReference type="GO" id="GO:0006203">
    <property type="term" value="P:dGTP catabolic process"/>
    <property type="evidence" value="ECO:0007669"/>
    <property type="project" value="TreeGrafter"/>
</dbReference>
<proteinExistence type="predicted"/>
<accession>A0A017T246</accession>
<name>A0A017T246_9BACT</name>
<dbReference type="InterPro" id="IPR006674">
    <property type="entry name" value="HD_domain"/>
</dbReference>
<dbReference type="AlphaFoldDB" id="A0A017T246"/>